<comment type="similarity">
    <text evidence="2">Belongs to the EAF7 family.</text>
</comment>
<dbReference type="OrthoDB" id="5595141at2759"/>
<feature type="compositionally biased region" description="Basic and acidic residues" evidence="7">
    <location>
        <begin position="303"/>
        <end position="312"/>
    </location>
</feature>
<evidence type="ECO:0000256" key="6">
    <source>
        <dbReference type="ARBA" id="ARBA00023242"/>
    </source>
</evidence>
<comment type="caution">
    <text evidence="8">The sequence shown here is derived from an EMBL/GenBank/DDBJ whole genome shotgun (WGS) entry which is preliminary data.</text>
</comment>
<dbReference type="PANTHER" id="PTHR13581">
    <property type="entry name" value="MRG-BINDING PROTEIN"/>
    <property type="match status" value="1"/>
</dbReference>
<feature type="compositionally biased region" description="Acidic residues" evidence="7">
    <location>
        <begin position="268"/>
        <end position="277"/>
    </location>
</feature>
<feature type="compositionally biased region" description="Basic and acidic residues" evidence="7">
    <location>
        <begin position="228"/>
        <end position="239"/>
    </location>
</feature>
<evidence type="ECO:0000256" key="1">
    <source>
        <dbReference type="ARBA" id="ARBA00004123"/>
    </source>
</evidence>
<evidence type="ECO:0000313" key="8">
    <source>
        <dbReference type="EMBL" id="CAG7819132.1"/>
    </source>
</evidence>
<feature type="compositionally biased region" description="Basic and acidic residues" evidence="7">
    <location>
        <begin position="499"/>
        <end position="510"/>
    </location>
</feature>
<comment type="subcellular location">
    <subcellularLocation>
        <location evidence="1">Nucleus</location>
    </subcellularLocation>
</comment>
<proteinExistence type="inferred from homology"/>
<feature type="compositionally biased region" description="Low complexity" evidence="7">
    <location>
        <begin position="175"/>
        <end position="184"/>
    </location>
</feature>
<reference evidence="8" key="1">
    <citation type="submission" date="2021-06" db="EMBL/GenBank/DDBJ databases">
        <authorList>
            <person name="Hodson N. C."/>
            <person name="Mongue J. A."/>
            <person name="Jaron S. K."/>
        </authorList>
    </citation>
    <scope>NUCLEOTIDE SEQUENCE</scope>
</reference>
<feature type="region of interest" description="Disordered" evidence="7">
    <location>
        <begin position="440"/>
        <end position="525"/>
    </location>
</feature>
<dbReference type="GO" id="GO:0005634">
    <property type="term" value="C:nucleus"/>
    <property type="evidence" value="ECO:0007669"/>
    <property type="project" value="UniProtKB-SubCell"/>
</dbReference>
<evidence type="ECO:0000256" key="2">
    <source>
        <dbReference type="ARBA" id="ARBA00007117"/>
    </source>
</evidence>
<evidence type="ECO:0000256" key="7">
    <source>
        <dbReference type="SAM" id="MobiDB-lite"/>
    </source>
</evidence>
<evidence type="ECO:0000256" key="3">
    <source>
        <dbReference type="ARBA" id="ARBA00022853"/>
    </source>
</evidence>
<dbReference type="EMBL" id="CAJVCH010440577">
    <property type="protein sequence ID" value="CAG7819132.1"/>
    <property type="molecule type" value="Genomic_DNA"/>
</dbReference>
<dbReference type="GO" id="GO:0006357">
    <property type="term" value="P:regulation of transcription by RNA polymerase II"/>
    <property type="evidence" value="ECO:0007669"/>
    <property type="project" value="TreeGrafter"/>
</dbReference>
<keyword evidence="3" id="KW-0156">Chromatin regulator</keyword>
<organism evidence="8 9">
    <name type="scientific">Allacma fusca</name>
    <dbReference type="NCBI Taxonomy" id="39272"/>
    <lineage>
        <taxon>Eukaryota</taxon>
        <taxon>Metazoa</taxon>
        <taxon>Ecdysozoa</taxon>
        <taxon>Arthropoda</taxon>
        <taxon>Hexapoda</taxon>
        <taxon>Collembola</taxon>
        <taxon>Symphypleona</taxon>
        <taxon>Sminthuridae</taxon>
        <taxon>Allacma</taxon>
    </lineage>
</organism>
<keyword evidence="4" id="KW-0805">Transcription regulation</keyword>
<dbReference type="GO" id="GO:0035267">
    <property type="term" value="C:NuA4 histone acetyltransferase complex"/>
    <property type="evidence" value="ECO:0007669"/>
    <property type="project" value="TreeGrafter"/>
</dbReference>
<dbReference type="PANTHER" id="PTHR13581:SF5">
    <property type="entry name" value="MRG_MORF4L-BINDING PROTEIN"/>
    <property type="match status" value="1"/>
</dbReference>
<evidence type="ECO:0000256" key="5">
    <source>
        <dbReference type="ARBA" id="ARBA00023163"/>
    </source>
</evidence>
<keyword evidence="9" id="KW-1185">Reference proteome</keyword>
<feature type="region of interest" description="Disordered" evidence="7">
    <location>
        <begin position="164"/>
        <end position="314"/>
    </location>
</feature>
<feature type="compositionally biased region" description="Polar residues" evidence="7">
    <location>
        <begin position="447"/>
        <end position="465"/>
    </location>
</feature>
<accession>A0A8J2PDA5</accession>
<protein>
    <submittedName>
        <fullName evidence="8">Uncharacterized protein</fullName>
    </submittedName>
</protein>
<dbReference type="Pfam" id="PF07904">
    <property type="entry name" value="Eaf7"/>
    <property type="match status" value="1"/>
</dbReference>
<dbReference type="InterPro" id="IPR012423">
    <property type="entry name" value="Eaf7/MRGBP"/>
</dbReference>
<keyword evidence="6" id="KW-0539">Nucleus</keyword>
<dbReference type="GO" id="GO:0006325">
    <property type="term" value="P:chromatin organization"/>
    <property type="evidence" value="ECO:0007669"/>
    <property type="project" value="UniProtKB-KW"/>
</dbReference>
<dbReference type="Proteomes" id="UP000708208">
    <property type="component" value="Unassembled WGS sequence"/>
</dbReference>
<name>A0A8J2PDA5_9HEXA</name>
<gene>
    <name evidence="8" type="ORF">AFUS01_LOCUS29602</name>
</gene>
<keyword evidence="5" id="KW-0804">Transcription</keyword>
<evidence type="ECO:0000256" key="4">
    <source>
        <dbReference type="ARBA" id="ARBA00023015"/>
    </source>
</evidence>
<sequence length="525" mass="58100">MQSETNYQALALDFECMMASPRQTRASKLSTQTPTTVRQQAKQQPIIKKALEKLTPPDIPIVKEINSDGTIVWNEETEPILFRNVLKLKPVGPMKHWRMLLVRKRVSQALDYPVSSHAIWNHLSTLFDMKALDDMETADRVEKVEAFSLPRSFQYLKQLKLNDGTPGKDTRFRKTSSSFTTKGGSDLDDDSLSGKIDDEVSNPDSPSAFLSEDSTLKKSGGKTSKRGKSSETKKPKISSDRPGTPVEASNKRSRTPLGTKRPRRSSEDMEDDDDVDTSEGRDTPASPALLLDEEVNSTSSSSKGEDVKKSTEVKSVQGIKKIEEAATAKRLPPGKNPMIRKHLVQKKDLQKNYIVLLKDLVNISHRDILTVTKGVPLGKSIAALRLQPVAKKKKMNIIQLLGLVIQNQCHQLNEVTLLNIRGLPKDLEHLLEAGLKKVSDDTKNADDTQYSSSSELGRDSPSSMRELTDTPTSTTSTGESAKTPSKARKRTTLSESETSDSKSVSKESKVSGKRISLPGKKPRRV</sequence>
<dbReference type="AlphaFoldDB" id="A0A8J2PDA5"/>
<evidence type="ECO:0000313" key="9">
    <source>
        <dbReference type="Proteomes" id="UP000708208"/>
    </source>
</evidence>